<evidence type="ECO:0000259" key="2">
    <source>
        <dbReference type="Pfam" id="PF07883"/>
    </source>
</evidence>
<feature type="domain" description="Cupin type-2" evidence="2">
    <location>
        <begin position="56"/>
        <end position="123"/>
    </location>
</feature>
<dbReference type="InterPro" id="IPR011051">
    <property type="entry name" value="RmlC_Cupin_sf"/>
</dbReference>
<reference evidence="3 4" key="1">
    <citation type="submission" date="2010-01" db="EMBL/GenBank/DDBJ databases">
        <authorList>
            <person name="Weinstock G."/>
            <person name="Sodergren E."/>
            <person name="Clifton S."/>
            <person name="Fulton L."/>
            <person name="Fulton B."/>
            <person name="Courtney L."/>
            <person name="Fronick C."/>
            <person name="Harrison M."/>
            <person name="Strong C."/>
            <person name="Farmer C."/>
            <person name="Delahaunty K."/>
            <person name="Markovic C."/>
            <person name="Hall O."/>
            <person name="Minx P."/>
            <person name="Tomlinson C."/>
            <person name="Mitreva M."/>
            <person name="Nelson J."/>
            <person name="Hou S."/>
            <person name="Wollam A."/>
            <person name="Pepin K.H."/>
            <person name="Johnson M."/>
            <person name="Bhonagiri V."/>
            <person name="Nash W.E."/>
            <person name="Warren W."/>
            <person name="Chinwalla A."/>
            <person name="Mardis E.R."/>
            <person name="Wilson R.K."/>
        </authorList>
    </citation>
    <scope>NUCLEOTIDE SEQUENCE [LARGE SCALE GENOMIC DNA]</scope>
    <source>
        <strain evidence="3 4">DSM 13479</strain>
    </source>
</reference>
<evidence type="ECO:0000313" key="4">
    <source>
        <dbReference type="Proteomes" id="UP000004968"/>
    </source>
</evidence>
<keyword evidence="1" id="KW-0479">Metal-binding</keyword>
<dbReference type="GO" id="GO:0046872">
    <property type="term" value="F:metal ion binding"/>
    <property type="evidence" value="ECO:0007669"/>
    <property type="project" value="UniProtKB-KW"/>
</dbReference>
<dbReference type="InterPro" id="IPR014710">
    <property type="entry name" value="RmlC-like_jellyroll"/>
</dbReference>
<dbReference type="Pfam" id="PF07883">
    <property type="entry name" value="Cupin_2"/>
    <property type="match status" value="1"/>
</dbReference>
<dbReference type="EMBL" id="ACIO01000238">
    <property type="protein sequence ID" value="EFC98764.1"/>
    <property type="molecule type" value="Genomic_DNA"/>
</dbReference>
<dbReference type="Proteomes" id="UP000004968">
    <property type="component" value="Unassembled WGS sequence"/>
</dbReference>
<organism evidence="3 4">
    <name type="scientific">Hungatella hathewayi DSM 13479</name>
    <dbReference type="NCBI Taxonomy" id="566550"/>
    <lineage>
        <taxon>Bacteria</taxon>
        <taxon>Bacillati</taxon>
        <taxon>Bacillota</taxon>
        <taxon>Clostridia</taxon>
        <taxon>Lachnospirales</taxon>
        <taxon>Lachnospiraceae</taxon>
        <taxon>Hungatella</taxon>
    </lineage>
</organism>
<protein>
    <submittedName>
        <fullName evidence="3">Cupin domain protein</fullName>
    </submittedName>
</protein>
<dbReference type="CDD" id="cd02221">
    <property type="entry name" value="cupin_TM1287-like"/>
    <property type="match status" value="1"/>
</dbReference>
<accession>D3AHD2</accession>
<evidence type="ECO:0000256" key="1">
    <source>
        <dbReference type="ARBA" id="ARBA00022723"/>
    </source>
</evidence>
<name>D3AHD2_9FIRM</name>
<sequence>METRKERGDQLKMIKRAEELVTEHKPSPFNGPGTISCKELLKVPEEMYNKGRFFGHTTVMPGSGIGYHVHEKESETYYILKGTGRFNDNGTIQTVKPGDVTFTGAGEGHGLEAVGEEPLEVIALILFQ</sequence>
<gene>
    <name evidence="3" type="ORF">CLOSTHATH_03020</name>
</gene>
<dbReference type="HOGENOM" id="CLU_116722_3_1_9"/>
<dbReference type="InterPro" id="IPR013096">
    <property type="entry name" value="Cupin_2"/>
</dbReference>
<dbReference type="PANTHER" id="PTHR35848:SF6">
    <property type="entry name" value="CUPIN TYPE-2 DOMAIN-CONTAINING PROTEIN"/>
    <property type="match status" value="1"/>
</dbReference>
<comment type="caution">
    <text evidence="3">The sequence shown here is derived from an EMBL/GenBank/DDBJ whole genome shotgun (WGS) entry which is preliminary data.</text>
</comment>
<dbReference type="SUPFAM" id="SSF51182">
    <property type="entry name" value="RmlC-like cupins"/>
    <property type="match status" value="1"/>
</dbReference>
<dbReference type="PANTHER" id="PTHR35848">
    <property type="entry name" value="OXALATE-BINDING PROTEIN"/>
    <property type="match status" value="1"/>
</dbReference>
<dbReference type="InterPro" id="IPR051610">
    <property type="entry name" value="GPI/OXD"/>
</dbReference>
<dbReference type="AlphaFoldDB" id="D3AHD2"/>
<evidence type="ECO:0000313" key="3">
    <source>
        <dbReference type="EMBL" id="EFC98764.1"/>
    </source>
</evidence>
<proteinExistence type="predicted"/>
<dbReference type="Gene3D" id="2.60.120.10">
    <property type="entry name" value="Jelly Rolls"/>
    <property type="match status" value="1"/>
</dbReference>